<dbReference type="OrthoDB" id="5296580at2"/>
<sequence length="172" mass="19343">MSKQLFVMLTFLFVMVGCKANKDSLDDFYVEAKLQGTRDVEVLAGVLPFDVDSYNGADERSPFVLPKLPEKVSQPIAKKSCWQPTYRKKSGSLERYSLRKLRLKGVMGSENDITALIQTPKGGVIKIRKGQFMGMNNGQVVDIQSKQITLKETLSDGMGCWQKRYIKLALNN</sequence>
<proteinExistence type="predicted"/>
<protein>
    <submittedName>
        <fullName evidence="1">Fimbrial protein</fullName>
    </submittedName>
</protein>
<reference evidence="1 2" key="1">
    <citation type="submission" date="2016-06" db="EMBL/GenBank/DDBJ databases">
        <authorList>
            <person name="Kjaerup R.B."/>
            <person name="Dalgaard T.S."/>
            <person name="Juul-Madsen H.R."/>
        </authorList>
    </citation>
    <scope>NUCLEOTIDE SEQUENCE [LARGE SCALE GENOMIC DNA]</scope>
    <source>
        <strain evidence="1 2">1S159</strain>
    </source>
</reference>
<organism evidence="1 2">
    <name type="scientific">Aliivibrio logei</name>
    <name type="common">Vibrio logei</name>
    <dbReference type="NCBI Taxonomy" id="688"/>
    <lineage>
        <taxon>Bacteria</taxon>
        <taxon>Pseudomonadati</taxon>
        <taxon>Pseudomonadota</taxon>
        <taxon>Gammaproteobacteria</taxon>
        <taxon>Vibrionales</taxon>
        <taxon>Vibrionaceae</taxon>
        <taxon>Aliivibrio</taxon>
    </lineage>
</organism>
<accession>A0A1B9P2Y9</accession>
<dbReference type="Gene3D" id="2.30.30.830">
    <property type="match status" value="1"/>
</dbReference>
<name>A0A1B9P2Y9_ALILO</name>
<dbReference type="PIRSF" id="PIRSF016481">
    <property type="entry name" value="Pilus_assembly_PilP"/>
    <property type="match status" value="1"/>
</dbReference>
<dbReference type="Proteomes" id="UP000093523">
    <property type="component" value="Unassembled WGS sequence"/>
</dbReference>
<dbReference type="Pfam" id="PF04351">
    <property type="entry name" value="PilP"/>
    <property type="match status" value="1"/>
</dbReference>
<dbReference type="STRING" id="688.A6E04_06210"/>
<dbReference type="PROSITE" id="PS51257">
    <property type="entry name" value="PROKAR_LIPOPROTEIN"/>
    <property type="match status" value="1"/>
</dbReference>
<comment type="caution">
    <text evidence="1">The sequence shown here is derived from an EMBL/GenBank/DDBJ whole genome shotgun (WGS) entry which is preliminary data.</text>
</comment>
<dbReference type="AlphaFoldDB" id="A0A1B9P2Y9"/>
<gene>
    <name evidence="1" type="ORF">A6E04_06210</name>
</gene>
<evidence type="ECO:0000313" key="2">
    <source>
        <dbReference type="Proteomes" id="UP000093523"/>
    </source>
</evidence>
<evidence type="ECO:0000313" key="1">
    <source>
        <dbReference type="EMBL" id="OCH22693.1"/>
    </source>
</evidence>
<dbReference type="RefSeq" id="WP_017022495.1">
    <property type="nucleotide sequence ID" value="NZ_CAWMPN010000006.1"/>
</dbReference>
<dbReference type="EMBL" id="MAJU01000006">
    <property type="protein sequence ID" value="OCH22693.1"/>
    <property type="molecule type" value="Genomic_DNA"/>
</dbReference>
<dbReference type="InterPro" id="IPR007446">
    <property type="entry name" value="PilP"/>
</dbReference>